<keyword evidence="8" id="KW-0067">ATP-binding</keyword>
<keyword evidence="7" id="KW-0862">Zinc</keyword>
<dbReference type="Gene3D" id="3.40.50.300">
    <property type="entry name" value="P-loop containing nucleotide triphosphate hydrolases"/>
    <property type="match status" value="1"/>
</dbReference>
<evidence type="ECO:0000256" key="5">
    <source>
        <dbReference type="ARBA" id="ARBA00022801"/>
    </source>
</evidence>
<keyword evidence="3" id="KW-0479">Metal-binding</keyword>
<evidence type="ECO:0000256" key="3">
    <source>
        <dbReference type="ARBA" id="ARBA00022723"/>
    </source>
</evidence>
<dbReference type="FunFam" id="3.40.50.300:FF:000489">
    <property type="entry name" value="Primosome assembly protein PriA"/>
    <property type="match status" value="1"/>
</dbReference>
<reference evidence="14 15" key="1">
    <citation type="submission" date="2020-05" db="EMBL/GenBank/DDBJ databases">
        <title>Horizontal transmission and recombination maintain forever young bacterial symbiont genomes.</title>
        <authorList>
            <person name="Russell S.L."/>
            <person name="Pepper-Tunick E."/>
            <person name="Svedberg J."/>
            <person name="Byrne A."/>
            <person name="Ruelas Castillo J."/>
            <person name="Vollmers C."/>
            <person name="Beinart R.A."/>
            <person name="Corbett-Detig R."/>
        </authorList>
    </citation>
    <scope>NUCLEOTIDE SEQUENCE [LARGE SCALE GENOMIC DNA]</scope>
    <source>
        <strain evidence="14">4727-3</strain>
    </source>
</reference>
<dbReference type="PROSITE" id="PS51192">
    <property type="entry name" value="HELICASE_ATP_BIND_1"/>
    <property type="match status" value="1"/>
</dbReference>
<dbReference type="Pfam" id="PF17764">
    <property type="entry name" value="PriA_3primeBD"/>
    <property type="match status" value="1"/>
</dbReference>
<dbReference type="AlphaFoldDB" id="A0A7Z0MPR0"/>
<dbReference type="SMART" id="SM00487">
    <property type="entry name" value="DEXDc"/>
    <property type="match status" value="1"/>
</dbReference>
<accession>A0A7Z0MPR0</accession>
<dbReference type="InterPro" id="IPR014001">
    <property type="entry name" value="Helicase_ATP-bd"/>
</dbReference>
<keyword evidence="5" id="KW-0378">Hydrolase</keyword>
<dbReference type="GO" id="GO:0016787">
    <property type="term" value="F:hydrolase activity"/>
    <property type="evidence" value="ECO:0007669"/>
    <property type="project" value="UniProtKB-KW"/>
</dbReference>
<evidence type="ECO:0000256" key="4">
    <source>
        <dbReference type="ARBA" id="ARBA00022741"/>
    </source>
</evidence>
<sequence length="355" mass="39877">MSSSKKIILSIAVPIPLNRVFDYLPPDNYTPEHLQPGVRVKIPFGKNTKTGVLLAIKPDSTIDTSKLKKAESILDTYPLLSSKDLLYWAQTYYHHPIGDVFLSAFPIALRKGKSSKLKVPHYYKLTGTGKDINEQALKNAPKQLALLNLLQTQQQAISSQEIANYFKLWRAPLKALIDKKYVTQTSTDHIQPAIITRQPALQANPEQLTAIDSVCTQLDKFSVHLLEGVTGSGKTEVYLQIIHQVLTNGLQVLVLLPEITLTPQLEARFRQRFAVAIETYHSQHNETQRLTAWVNMQQGNSAILLGTRSALLTPLPRPGLIILDEEHDSSFKQQEGFRFSARDIAIVRAKMLDIR</sequence>
<feature type="domain" description="Helicase ATP-binding" evidence="13">
    <location>
        <begin position="215"/>
        <end position="355"/>
    </location>
</feature>
<evidence type="ECO:0000256" key="12">
    <source>
        <dbReference type="ARBA" id="ARBA00048988"/>
    </source>
</evidence>
<proteinExistence type="predicted"/>
<evidence type="ECO:0000256" key="11">
    <source>
        <dbReference type="ARBA" id="ARBA00034808"/>
    </source>
</evidence>
<keyword evidence="9" id="KW-0238">DNA-binding</keyword>
<evidence type="ECO:0000313" key="15">
    <source>
        <dbReference type="Proteomes" id="UP000537890"/>
    </source>
</evidence>
<dbReference type="Proteomes" id="UP000537890">
    <property type="component" value="Unassembled WGS sequence"/>
</dbReference>
<keyword evidence="10" id="KW-0413">Isomerase</keyword>
<dbReference type="FunFam" id="3.40.1440.60:FF:000001">
    <property type="entry name" value="Primosomal protein N"/>
    <property type="match status" value="1"/>
</dbReference>
<dbReference type="EC" id="5.6.2.4" evidence="11"/>
<evidence type="ECO:0000259" key="13">
    <source>
        <dbReference type="PROSITE" id="PS51192"/>
    </source>
</evidence>
<keyword evidence="4" id="KW-0547">Nucleotide-binding</keyword>
<dbReference type="InterPro" id="IPR011545">
    <property type="entry name" value="DEAD/DEAH_box_helicase_dom"/>
</dbReference>
<evidence type="ECO:0000313" key="14">
    <source>
        <dbReference type="EMBL" id="NYT47625.1"/>
    </source>
</evidence>
<dbReference type="GO" id="GO:0003677">
    <property type="term" value="F:DNA binding"/>
    <property type="evidence" value="ECO:0007669"/>
    <property type="project" value="UniProtKB-KW"/>
</dbReference>
<keyword evidence="2" id="KW-0235">DNA replication</keyword>
<organism evidence="14 15">
    <name type="scientific">Candidatus Methanofishera endochildressiae</name>
    <dbReference type="NCBI Taxonomy" id="2738884"/>
    <lineage>
        <taxon>Bacteria</taxon>
        <taxon>Pseudomonadati</taxon>
        <taxon>Pseudomonadota</taxon>
        <taxon>Gammaproteobacteria</taxon>
        <taxon>Candidatus Methanofishera</taxon>
    </lineage>
</organism>
<dbReference type="GO" id="GO:1990077">
    <property type="term" value="C:primosome complex"/>
    <property type="evidence" value="ECO:0007669"/>
    <property type="project" value="UniProtKB-KW"/>
</dbReference>
<dbReference type="InterPro" id="IPR027417">
    <property type="entry name" value="P-loop_NTPase"/>
</dbReference>
<name>A0A7Z0MPR0_9GAMM</name>
<evidence type="ECO:0000256" key="10">
    <source>
        <dbReference type="ARBA" id="ARBA00023235"/>
    </source>
</evidence>
<evidence type="ECO:0000256" key="8">
    <source>
        <dbReference type="ARBA" id="ARBA00022840"/>
    </source>
</evidence>
<dbReference type="Pfam" id="PF00270">
    <property type="entry name" value="DEAD"/>
    <property type="match status" value="1"/>
</dbReference>
<evidence type="ECO:0000256" key="9">
    <source>
        <dbReference type="ARBA" id="ARBA00023125"/>
    </source>
</evidence>
<evidence type="ECO:0000256" key="2">
    <source>
        <dbReference type="ARBA" id="ARBA00022705"/>
    </source>
</evidence>
<dbReference type="GO" id="GO:0006270">
    <property type="term" value="P:DNA replication initiation"/>
    <property type="evidence" value="ECO:0007669"/>
    <property type="project" value="TreeGrafter"/>
</dbReference>
<comment type="catalytic activity">
    <reaction evidence="12">
        <text>ATP + H2O = ADP + phosphate + H(+)</text>
        <dbReference type="Rhea" id="RHEA:13065"/>
        <dbReference type="ChEBI" id="CHEBI:15377"/>
        <dbReference type="ChEBI" id="CHEBI:15378"/>
        <dbReference type="ChEBI" id="CHEBI:30616"/>
        <dbReference type="ChEBI" id="CHEBI:43474"/>
        <dbReference type="ChEBI" id="CHEBI:456216"/>
        <dbReference type="EC" id="5.6.2.4"/>
    </reaction>
</comment>
<evidence type="ECO:0000256" key="1">
    <source>
        <dbReference type="ARBA" id="ARBA00022515"/>
    </source>
</evidence>
<comment type="caution">
    <text evidence="14">The sequence shown here is derived from an EMBL/GenBank/DDBJ whole genome shotgun (WGS) entry which is preliminary data.</text>
</comment>
<protein>
    <recommendedName>
        <fullName evidence="11">DNA 3'-5' helicase</fullName>
        <ecNumber evidence="11">5.6.2.4</ecNumber>
    </recommendedName>
</protein>
<evidence type="ECO:0000256" key="7">
    <source>
        <dbReference type="ARBA" id="ARBA00022833"/>
    </source>
</evidence>
<keyword evidence="1" id="KW-0639">Primosome</keyword>
<evidence type="ECO:0000256" key="6">
    <source>
        <dbReference type="ARBA" id="ARBA00022806"/>
    </source>
</evidence>
<dbReference type="GO" id="GO:0006310">
    <property type="term" value="P:DNA recombination"/>
    <property type="evidence" value="ECO:0007669"/>
    <property type="project" value="TreeGrafter"/>
</dbReference>
<dbReference type="EMBL" id="JACCHS010000194">
    <property type="protein sequence ID" value="NYT47625.1"/>
    <property type="molecule type" value="Genomic_DNA"/>
</dbReference>
<dbReference type="GO" id="GO:0005524">
    <property type="term" value="F:ATP binding"/>
    <property type="evidence" value="ECO:0007669"/>
    <property type="project" value="UniProtKB-KW"/>
</dbReference>
<dbReference type="GO" id="GO:0006302">
    <property type="term" value="P:double-strand break repair"/>
    <property type="evidence" value="ECO:0007669"/>
    <property type="project" value="TreeGrafter"/>
</dbReference>
<dbReference type="GO" id="GO:0046872">
    <property type="term" value="F:metal ion binding"/>
    <property type="evidence" value="ECO:0007669"/>
    <property type="project" value="UniProtKB-KW"/>
</dbReference>
<dbReference type="InterPro" id="IPR041222">
    <property type="entry name" value="PriA_3primeBD"/>
</dbReference>
<dbReference type="InterPro" id="IPR042115">
    <property type="entry name" value="PriA_3primeBD_sf"/>
</dbReference>
<gene>
    <name evidence="14" type="ORF">H0A75_08830</name>
</gene>
<dbReference type="PANTHER" id="PTHR30580:SF0">
    <property type="entry name" value="PRIMOSOMAL PROTEIN N"/>
    <property type="match status" value="1"/>
</dbReference>
<dbReference type="GO" id="GO:0043138">
    <property type="term" value="F:3'-5' DNA helicase activity"/>
    <property type="evidence" value="ECO:0007669"/>
    <property type="project" value="UniProtKB-EC"/>
</dbReference>
<dbReference type="PANTHER" id="PTHR30580">
    <property type="entry name" value="PRIMOSOMAL PROTEIN N"/>
    <property type="match status" value="1"/>
</dbReference>
<dbReference type="Gene3D" id="3.40.1440.60">
    <property type="entry name" value="PriA, 3(prime) DNA-binding domain"/>
    <property type="match status" value="1"/>
</dbReference>
<dbReference type="SUPFAM" id="SSF52540">
    <property type="entry name" value="P-loop containing nucleoside triphosphate hydrolases"/>
    <property type="match status" value="1"/>
</dbReference>
<keyword evidence="6 14" id="KW-0347">Helicase</keyword>
<dbReference type="GO" id="GO:0006269">
    <property type="term" value="P:DNA replication, synthesis of primer"/>
    <property type="evidence" value="ECO:0007669"/>
    <property type="project" value="UniProtKB-KW"/>
</dbReference>